<protein>
    <submittedName>
        <fullName evidence="4">Cbb3-type cytochrome c oxidase subunit I</fullName>
    </submittedName>
</protein>
<name>A0A368N0T9_9FLAO</name>
<reference evidence="4 5" key="1">
    <citation type="submission" date="2018-07" db="EMBL/GenBank/DDBJ databases">
        <title>Chryseobacterium lacus sp. nov., isolated from lake water.</title>
        <authorList>
            <person name="Li C.-M."/>
        </authorList>
    </citation>
    <scope>NUCLEOTIDE SEQUENCE [LARGE SCALE GENOMIC DNA]</scope>
    <source>
        <strain evidence="4 5">YLOS41</strain>
    </source>
</reference>
<dbReference type="AlphaFoldDB" id="A0A368N0T9"/>
<dbReference type="InterPro" id="IPR036927">
    <property type="entry name" value="Cyt_c_oxase-like_su1_sf"/>
</dbReference>
<feature type="transmembrane region" description="Helical" evidence="2">
    <location>
        <begin position="410"/>
        <end position="433"/>
    </location>
</feature>
<keyword evidence="1" id="KW-0813">Transport</keyword>
<proteinExistence type="predicted"/>
<feature type="transmembrane region" description="Helical" evidence="2">
    <location>
        <begin position="96"/>
        <end position="117"/>
    </location>
</feature>
<evidence type="ECO:0000256" key="1">
    <source>
        <dbReference type="ARBA" id="ARBA00022660"/>
    </source>
</evidence>
<comment type="caution">
    <text evidence="4">The sequence shown here is derived from an EMBL/GenBank/DDBJ whole genome shotgun (WGS) entry which is preliminary data.</text>
</comment>
<feature type="transmembrane region" description="Helical" evidence="2">
    <location>
        <begin position="298"/>
        <end position="321"/>
    </location>
</feature>
<keyword evidence="2" id="KW-1133">Transmembrane helix</keyword>
<dbReference type="Pfam" id="PF00115">
    <property type="entry name" value="COX1"/>
    <property type="match status" value="1"/>
</dbReference>
<gene>
    <name evidence="4" type="ORF">DQ356_07040</name>
</gene>
<dbReference type="OrthoDB" id="9767153at2"/>
<keyword evidence="2" id="KW-0812">Transmembrane</keyword>
<dbReference type="Gene3D" id="1.20.210.10">
    <property type="entry name" value="Cytochrome c oxidase-like, subunit I domain"/>
    <property type="match status" value="1"/>
</dbReference>
<evidence type="ECO:0000256" key="2">
    <source>
        <dbReference type="SAM" id="Phobius"/>
    </source>
</evidence>
<dbReference type="RefSeq" id="WP_114303762.1">
    <property type="nucleotide sequence ID" value="NZ_QPIE01000004.1"/>
</dbReference>
<dbReference type="InterPro" id="IPR000883">
    <property type="entry name" value="Cyt_C_Oxase_1"/>
</dbReference>
<dbReference type="GO" id="GO:0016020">
    <property type="term" value="C:membrane"/>
    <property type="evidence" value="ECO:0007669"/>
    <property type="project" value="InterPro"/>
</dbReference>
<feature type="domain" description="Cytochrome oxidase subunit I profile" evidence="3">
    <location>
        <begin position="17"/>
        <end position="410"/>
    </location>
</feature>
<feature type="transmembrane region" description="Helical" evidence="2">
    <location>
        <begin position="333"/>
        <end position="356"/>
    </location>
</feature>
<sequence length="443" mass="51241">MMMEPLNSLRKSPAGKFFFFGLFLLATALIFGLTGALQYLIPGLFRDDFSFEKVRPLHVSSAVFWIITTAIGGVYHYIKEKSDKGIYSEKLMNIQFYLLSTTVILILITYVFGIFGGREYWEFHPYLAIPIGISWILFIINVFKSLSSLRKKPVYIWMWMTGAAFFLFTFIESYLWLIPFFRANIVGDMMIQWKSYGSMVGCWNMLIYGSSIYLMDRISRNEKYSFSKIGFLLYFLGLFNLMFNWGHHIYTLPAPKYVQYISYGVSMTELILLGRIIILWRSSLSTAKKNYHLYSYRFLLAADIWIFLTLILAIMMSVPAINVYTHGTHITVAHTMGATIGINSFLLLAFIFDVFGVKEKISAKRFTAAYFILNISLFIFWIALIIAGVLKADWQMHSPEIPFAEMMRRLRPAFIVFFVAGIGVATGFLMIIFKIIKHHRLTK</sequence>
<feature type="transmembrane region" description="Helical" evidence="2">
    <location>
        <begin position="56"/>
        <end position="75"/>
    </location>
</feature>
<dbReference type="GO" id="GO:0009060">
    <property type="term" value="P:aerobic respiration"/>
    <property type="evidence" value="ECO:0007669"/>
    <property type="project" value="InterPro"/>
</dbReference>
<evidence type="ECO:0000313" key="5">
    <source>
        <dbReference type="Proteomes" id="UP000252172"/>
    </source>
</evidence>
<evidence type="ECO:0000259" key="3">
    <source>
        <dbReference type="PROSITE" id="PS50855"/>
    </source>
</evidence>
<organism evidence="4 5">
    <name type="scientific">Chryseobacterium lacus</name>
    <dbReference type="NCBI Taxonomy" id="2058346"/>
    <lineage>
        <taxon>Bacteria</taxon>
        <taxon>Pseudomonadati</taxon>
        <taxon>Bacteroidota</taxon>
        <taxon>Flavobacteriia</taxon>
        <taxon>Flavobacteriales</taxon>
        <taxon>Weeksellaceae</taxon>
        <taxon>Chryseobacterium group</taxon>
        <taxon>Chryseobacterium</taxon>
    </lineage>
</organism>
<dbReference type="EMBL" id="QPIE01000004">
    <property type="protein sequence ID" value="RCU43175.1"/>
    <property type="molecule type" value="Genomic_DNA"/>
</dbReference>
<feature type="transmembrane region" description="Helical" evidence="2">
    <location>
        <begin position="226"/>
        <end position="245"/>
    </location>
</feature>
<keyword evidence="1" id="KW-0249">Electron transport</keyword>
<dbReference type="GO" id="GO:0020037">
    <property type="term" value="F:heme binding"/>
    <property type="evidence" value="ECO:0007669"/>
    <property type="project" value="InterPro"/>
</dbReference>
<dbReference type="PROSITE" id="PS50855">
    <property type="entry name" value="COX1"/>
    <property type="match status" value="1"/>
</dbReference>
<dbReference type="SUPFAM" id="SSF81442">
    <property type="entry name" value="Cytochrome c oxidase subunit I-like"/>
    <property type="match status" value="1"/>
</dbReference>
<feature type="transmembrane region" description="Helical" evidence="2">
    <location>
        <begin position="257"/>
        <end position="278"/>
    </location>
</feature>
<keyword evidence="5" id="KW-1185">Reference proteome</keyword>
<keyword evidence="1" id="KW-0679">Respiratory chain</keyword>
<dbReference type="Proteomes" id="UP000252172">
    <property type="component" value="Unassembled WGS sequence"/>
</dbReference>
<dbReference type="InterPro" id="IPR023616">
    <property type="entry name" value="Cyt_c_oxase-like_su1_dom"/>
</dbReference>
<feature type="transmembrane region" description="Helical" evidence="2">
    <location>
        <begin position="155"/>
        <end position="176"/>
    </location>
</feature>
<accession>A0A368N0T9</accession>
<keyword evidence="2" id="KW-0472">Membrane</keyword>
<feature type="transmembrane region" description="Helical" evidence="2">
    <location>
        <begin position="196"/>
        <end position="214"/>
    </location>
</feature>
<dbReference type="GO" id="GO:0004129">
    <property type="term" value="F:cytochrome-c oxidase activity"/>
    <property type="evidence" value="ECO:0007669"/>
    <property type="project" value="InterPro"/>
</dbReference>
<evidence type="ECO:0000313" key="4">
    <source>
        <dbReference type="EMBL" id="RCU43175.1"/>
    </source>
</evidence>
<feature type="transmembrane region" description="Helical" evidence="2">
    <location>
        <begin position="123"/>
        <end position="143"/>
    </location>
</feature>
<feature type="transmembrane region" description="Helical" evidence="2">
    <location>
        <begin position="368"/>
        <end position="390"/>
    </location>
</feature>